<comment type="function">
    <text evidence="12">The phosphoenolpyruvate-dependent sugar phosphotransferase system (sugar PTS), a major carbohydrate active transport system, catalyzes the phosphorylation of incoming sugar substrates concomitantly with their translocation across the cell membrane. This system is involved in sucrose transport.</text>
</comment>
<dbReference type="EMBL" id="AYZB01000001">
    <property type="protein sequence ID" value="KRM24533.1"/>
    <property type="molecule type" value="Genomic_DNA"/>
</dbReference>
<evidence type="ECO:0000256" key="14">
    <source>
        <dbReference type="ARBA" id="ARBA00074554"/>
    </source>
</evidence>
<feature type="transmembrane region" description="Helical" evidence="17">
    <location>
        <begin position="248"/>
        <end position="272"/>
    </location>
</feature>
<dbReference type="EC" id="2.7.1.211" evidence="11"/>
<dbReference type="RefSeq" id="WP_057907326.1">
    <property type="nucleotide sequence ID" value="NZ_AYZB01000001.1"/>
</dbReference>
<evidence type="ECO:0000256" key="13">
    <source>
        <dbReference type="ARBA" id="ARBA00048931"/>
    </source>
</evidence>
<feature type="transmembrane region" description="Helical" evidence="17">
    <location>
        <begin position="362"/>
        <end position="384"/>
    </location>
</feature>
<dbReference type="InterPro" id="IPR050558">
    <property type="entry name" value="PTS_Sugar-Specific_Components"/>
</dbReference>
<dbReference type="Gene3D" id="2.70.70.10">
    <property type="entry name" value="Glucose Permease (Domain IIA)"/>
    <property type="match status" value="1"/>
</dbReference>
<organism evidence="21 22">
    <name type="scientific">Latilactobacillus graminis DSM 20719</name>
    <dbReference type="NCBI Taxonomy" id="1423752"/>
    <lineage>
        <taxon>Bacteria</taxon>
        <taxon>Bacillati</taxon>
        <taxon>Bacillota</taxon>
        <taxon>Bacilli</taxon>
        <taxon>Lactobacillales</taxon>
        <taxon>Lactobacillaceae</taxon>
        <taxon>Latilactobacillus</taxon>
    </lineage>
</organism>
<keyword evidence="8" id="KW-0418">Kinase</keyword>
<sequence length="631" mass="67614">MVNKNELIADQVLKNIGGKSNVTNAWHCVTRLRFNLQDKNLVNIDTIKQIKGVMGAQFAGDQFQVIIGNTVDDVFEAVEKKLGGAANRSDDQQTGVAKEGIISKLMDVISGIFTPILPALAGTGLIKGILALVDALGWLSDKSGLYQAIFMISDCVFYFLPFFVAVSAAKKFKTSEYLALCIAGIMLYPTMITGVANIAKGGPAFIKLFGLLAIPFISYTSSVIPIILATWFLAYVLKWVKKWIPSTLTMMFTPMVTLFIVVPVTLIVLGPLGTYAGNIVADGISWLFVHAGPLAGVVLGASFPLIVMTGMHYAFVPIVMNNFSVTGYDTTVMPINFVTNMAQAGSVFGVAVRTKNKATKQLAISAGISALLGVTEPAMYGINLKFKKPFYAALISGGIAGGISGFFVVKAFAMTGLTGLTALPAFISQTHPMNLIYLVLAIGLSFVLAFVLTIVFGISESIEESAEPVGKVQVNNEKAIEHSIYAPVKGEVELLANVNDPTFAQEIMGKGIAIVPESDEIVAPISGKIMILPDSKHAIGILGDDGTELLIHIGIDTVELKGQYFTPKIVVNEHVEVGQPIMSVDFEQIKKAGYDPTVMVIITNTTSFLDVLPMNETGIIFPKEQLLVGIK</sequence>
<evidence type="ECO:0000256" key="6">
    <source>
        <dbReference type="ARBA" id="ARBA00022683"/>
    </source>
</evidence>
<dbReference type="SUPFAM" id="SSF55604">
    <property type="entry name" value="Glucose permease domain IIB"/>
    <property type="match status" value="1"/>
</dbReference>
<keyword evidence="7 17" id="KW-0812">Transmembrane</keyword>
<dbReference type="InterPro" id="IPR011297">
    <property type="entry name" value="PTS_IIABC_b_glu"/>
</dbReference>
<keyword evidence="9 17" id="KW-1133">Transmembrane helix</keyword>
<feature type="transmembrane region" description="Helical" evidence="17">
    <location>
        <begin position="145"/>
        <end position="165"/>
    </location>
</feature>
<evidence type="ECO:0000256" key="11">
    <source>
        <dbReference type="ARBA" id="ARBA00044053"/>
    </source>
</evidence>
<feature type="transmembrane region" description="Helical" evidence="17">
    <location>
        <begin position="211"/>
        <end position="236"/>
    </location>
</feature>
<feature type="transmembrane region" description="Helical" evidence="17">
    <location>
        <begin position="177"/>
        <end position="199"/>
    </location>
</feature>
<dbReference type="PANTHER" id="PTHR30175:SF1">
    <property type="entry name" value="PTS SYSTEM ARBUTIN-, CELLOBIOSE-, AND SALICIN-SPECIFIC EIIBC COMPONENT-RELATED"/>
    <property type="match status" value="1"/>
</dbReference>
<feature type="transmembrane region" description="Helical" evidence="17">
    <location>
        <begin position="435"/>
        <end position="458"/>
    </location>
</feature>
<dbReference type="Pfam" id="PF00358">
    <property type="entry name" value="PTS_EIIA_1"/>
    <property type="match status" value="1"/>
</dbReference>
<keyword evidence="3" id="KW-1003">Cell membrane</keyword>
<dbReference type="GO" id="GO:0009401">
    <property type="term" value="P:phosphoenolpyruvate-dependent sugar phosphotransferase system"/>
    <property type="evidence" value="ECO:0007669"/>
    <property type="project" value="UniProtKB-KW"/>
</dbReference>
<evidence type="ECO:0000256" key="7">
    <source>
        <dbReference type="ARBA" id="ARBA00022692"/>
    </source>
</evidence>
<dbReference type="InterPro" id="IPR013013">
    <property type="entry name" value="PTS_EIIC_1"/>
</dbReference>
<comment type="subcellular location">
    <subcellularLocation>
        <location evidence="1">Cell membrane</location>
        <topology evidence="1">Multi-pass membrane protein</topology>
    </subcellularLocation>
</comment>
<evidence type="ECO:0000259" key="20">
    <source>
        <dbReference type="PROSITE" id="PS51103"/>
    </source>
</evidence>
<evidence type="ECO:0000256" key="10">
    <source>
        <dbReference type="ARBA" id="ARBA00023136"/>
    </source>
</evidence>
<dbReference type="AlphaFoldDB" id="A0AA89I2X8"/>
<dbReference type="NCBIfam" id="TIGR01995">
    <property type="entry name" value="PTS-II-ABC-beta"/>
    <property type="match status" value="1"/>
</dbReference>
<dbReference type="GO" id="GO:0008982">
    <property type="term" value="F:protein-N(PI)-phosphohistidine-sugar phosphotransferase activity"/>
    <property type="evidence" value="ECO:0007669"/>
    <property type="project" value="InterPro"/>
</dbReference>
<dbReference type="PROSITE" id="PS01035">
    <property type="entry name" value="PTS_EIIB_TYPE_1_CYS"/>
    <property type="match status" value="1"/>
</dbReference>
<evidence type="ECO:0000256" key="3">
    <source>
        <dbReference type="ARBA" id="ARBA00022475"/>
    </source>
</evidence>
<dbReference type="Gene3D" id="3.30.1360.60">
    <property type="entry name" value="Glucose permease domain IIB"/>
    <property type="match status" value="1"/>
</dbReference>
<dbReference type="InterPro" id="IPR036878">
    <property type="entry name" value="Glu_permease_IIB"/>
</dbReference>
<evidence type="ECO:0000313" key="21">
    <source>
        <dbReference type="EMBL" id="KRM24533.1"/>
    </source>
</evidence>
<keyword evidence="5" id="KW-0808">Transferase</keyword>
<dbReference type="InterPro" id="IPR018113">
    <property type="entry name" value="PTrfase_EIIB_Cys"/>
</dbReference>
<dbReference type="GO" id="GO:0015771">
    <property type="term" value="P:trehalose transport"/>
    <property type="evidence" value="ECO:0007669"/>
    <property type="project" value="TreeGrafter"/>
</dbReference>
<evidence type="ECO:0000256" key="9">
    <source>
        <dbReference type="ARBA" id="ARBA00022989"/>
    </source>
</evidence>
<keyword evidence="4" id="KW-0762">Sugar transport</keyword>
<keyword evidence="10 17" id="KW-0472">Membrane</keyword>
<dbReference type="Pfam" id="PF02378">
    <property type="entry name" value="PTS_EIIC"/>
    <property type="match status" value="1"/>
</dbReference>
<evidence type="ECO:0000259" key="18">
    <source>
        <dbReference type="PROSITE" id="PS51093"/>
    </source>
</evidence>
<evidence type="ECO:0000256" key="16">
    <source>
        <dbReference type="PROSITE-ProRule" id="PRU00421"/>
    </source>
</evidence>
<evidence type="ECO:0000256" key="1">
    <source>
        <dbReference type="ARBA" id="ARBA00004651"/>
    </source>
</evidence>
<dbReference type="CDD" id="cd00212">
    <property type="entry name" value="PTS_IIB_glc"/>
    <property type="match status" value="1"/>
</dbReference>
<feature type="transmembrane region" description="Helical" evidence="17">
    <location>
        <begin position="108"/>
        <end position="133"/>
    </location>
</feature>
<dbReference type="GO" id="GO:0016301">
    <property type="term" value="F:kinase activity"/>
    <property type="evidence" value="ECO:0007669"/>
    <property type="project" value="UniProtKB-KW"/>
</dbReference>
<dbReference type="NCBIfam" id="TIGR00830">
    <property type="entry name" value="PTBA"/>
    <property type="match status" value="1"/>
</dbReference>
<feature type="domain" description="PTS EIIB type-1" evidence="19">
    <location>
        <begin position="6"/>
        <end position="88"/>
    </location>
</feature>
<dbReference type="InterPro" id="IPR003352">
    <property type="entry name" value="PTS_EIIC"/>
</dbReference>
<evidence type="ECO:0000256" key="5">
    <source>
        <dbReference type="ARBA" id="ARBA00022679"/>
    </source>
</evidence>
<reference evidence="21 22" key="1">
    <citation type="journal article" date="2015" name="Genome Announc.">
        <title>Expanding the biotechnology potential of lactobacilli through comparative genomics of 213 strains and associated genera.</title>
        <authorList>
            <person name="Sun Z."/>
            <person name="Harris H.M."/>
            <person name="McCann A."/>
            <person name="Guo C."/>
            <person name="Argimon S."/>
            <person name="Zhang W."/>
            <person name="Yang X."/>
            <person name="Jeffery I.B."/>
            <person name="Cooney J.C."/>
            <person name="Kagawa T.F."/>
            <person name="Liu W."/>
            <person name="Song Y."/>
            <person name="Salvetti E."/>
            <person name="Wrobel A."/>
            <person name="Rasinkangas P."/>
            <person name="Parkhill J."/>
            <person name="Rea M.C."/>
            <person name="O'Sullivan O."/>
            <person name="Ritari J."/>
            <person name="Douillard F.P."/>
            <person name="Paul Ross R."/>
            <person name="Yang R."/>
            <person name="Briner A.E."/>
            <person name="Felis G.E."/>
            <person name="de Vos W.M."/>
            <person name="Barrangou R."/>
            <person name="Klaenhammer T.R."/>
            <person name="Caufield P.W."/>
            <person name="Cui Y."/>
            <person name="Zhang H."/>
            <person name="O'Toole P.W."/>
        </authorList>
    </citation>
    <scope>NUCLEOTIDE SEQUENCE [LARGE SCALE GENOMIC DNA]</scope>
    <source>
        <strain evidence="21 22">DSM 20719</strain>
    </source>
</reference>
<comment type="caution">
    <text evidence="21">The sequence shown here is derived from an EMBL/GenBank/DDBJ whole genome shotgun (WGS) entry which is preliminary data.</text>
</comment>
<evidence type="ECO:0000313" key="22">
    <source>
        <dbReference type="Proteomes" id="UP000050823"/>
    </source>
</evidence>
<dbReference type="InterPro" id="IPR001127">
    <property type="entry name" value="PTS_EIIA_1_perm"/>
</dbReference>
<evidence type="ECO:0000256" key="17">
    <source>
        <dbReference type="SAM" id="Phobius"/>
    </source>
</evidence>
<dbReference type="PROSITE" id="PS51098">
    <property type="entry name" value="PTS_EIIB_TYPE_1"/>
    <property type="match status" value="1"/>
</dbReference>
<feature type="active site" description="Phosphocysteine intermediate; for EIIB activity" evidence="16">
    <location>
        <position position="28"/>
    </location>
</feature>
<protein>
    <recommendedName>
        <fullName evidence="14">PTS system sucrose-specific EIIBCA component</fullName>
        <ecNumber evidence="11">2.7.1.211</ecNumber>
    </recommendedName>
    <alternativeName>
        <fullName evidence="15">EIIBCA-Scr</fullName>
    </alternativeName>
</protein>
<feature type="domain" description="PTS EIIA type-1" evidence="18">
    <location>
        <begin position="500"/>
        <end position="604"/>
    </location>
</feature>
<evidence type="ECO:0000256" key="12">
    <source>
        <dbReference type="ARBA" id="ARBA00045139"/>
    </source>
</evidence>
<dbReference type="InterPro" id="IPR011055">
    <property type="entry name" value="Dup_hybrid_motif"/>
</dbReference>
<dbReference type="PANTHER" id="PTHR30175">
    <property type="entry name" value="PHOSPHOTRANSFERASE SYSTEM TRANSPORT PROTEIN"/>
    <property type="match status" value="1"/>
</dbReference>
<name>A0AA89I2X8_9LACO</name>
<dbReference type="Pfam" id="PF00367">
    <property type="entry name" value="PTS_EIIB"/>
    <property type="match status" value="1"/>
</dbReference>
<dbReference type="FunFam" id="2.70.70.10:FF:000001">
    <property type="entry name" value="PTS system glucose-specific IIA component"/>
    <property type="match status" value="1"/>
</dbReference>
<feature type="domain" description="PTS EIIC type-1" evidence="20">
    <location>
        <begin position="107"/>
        <end position="472"/>
    </location>
</feature>
<evidence type="ECO:0000256" key="2">
    <source>
        <dbReference type="ARBA" id="ARBA00022448"/>
    </source>
</evidence>
<feature type="transmembrane region" description="Helical" evidence="17">
    <location>
        <begin position="390"/>
        <end position="423"/>
    </location>
</feature>
<keyword evidence="6" id="KW-0598">Phosphotransferase system</keyword>
<dbReference type="PROSITE" id="PS51103">
    <property type="entry name" value="PTS_EIIC_TYPE_1"/>
    <property type="match status" value="1"/>
</dbReference>
<dbReference type="PROSITE" id="PS00371">
    <property type="entry name" value="PTS_EIIA_TYPE_1_HIS"/>
    <property type="match status" value="1"/>
</dbReference>
<keyword evidence="2" id="KW-0813">Transport</keyword>
<evidence type="ECO:0000256" key="8">
    <source>
        <dbReference type="ARBA" id="ARBA00022777"/>
    </source>
</evidence>
<evidence type="ECO:0000256" key="4">
    <source>
        <dbReference type="ARBA" id="ARBA00022597"/>
    </source>
</evidence>
<dbReference type="InterPro" id="IPR001996">
    <property type="entry name" value="PTS_IIB_1"/>
</dbReference>
<evidence type="ECO:0000256" key="15">
    <source>
        <dbReference type="ARBA" id="ARBA00081008"/>
    </source>
</evidence>
<dbReference type="GO" id="GO:0005886">
    <property type="term" value="C:plasma membrane"/>
    <property type="evidence" value="ECO:0007669"/>
    <property type="project" value="UniProtKB-SubCell"/>
</dbReference>
<gene>
    <name evidence="21" type="ORF">FC90_GL000238</name>
</gene>
<dbReference type="Proteomes" id="UP000050823">
    <property type="component" value="Unassembled WGS sequence"/>
</dbReference>
<dbReference type="FunFam" id="3.30.1360.60:FF:000001">
    <property type="entry name" value="PTS system glucose-specific IIBC component PtsG"/>
    <property type="match status" value="1"/>
</dbReference>
<evidence type="ECO:0000259" key="19">
    <source>
        <dbReference type="PROSITE" id="PS51098"/>
    </source>
</evidence>
<accession>A0AA89I2X8</accession>
<comment type="catalytic activity">
    <reaction evidence="13">
        <text>N(pros)-phospho-L-histidyl-[protein](out) + sucrose = sucrose 6(G)-phosphate(in) + L-histidyl-[protein]</text>
        <dbReference type="Rhea" id="RHEA:49236"/>
        <dbReference type="Rhea" id="RHEA-COMP:9745"/>
        <dbReference type="Rhea" id="RHEA-COMP:9746"/>
        <dbReference type="ChEBI" id="CHEBI:17992"/>
        <dbReference type="ChEBI" id="CHEBI:29979"/>
        <dbReference type="ChEBI" id="CHEBI:64837"/>
        <dbReference type="ChEBI" id="CHEBI:91002"/>
        <dbReference type="EC" id="2.7.1.211"/>
    </reaction>
</comment>
<dbReference type="GO" id="GO:0090589">
    <property type="term" value="F:protein-phosphocysteine-trehalose phosphotransferase system transporter activity"/>
    <property type="evidence" value="ECO:0007669"/>
    <property type="project" value="TreeGrafter"/>
</dbReference>
<feature type="transmembrane region" description="Helical" evidence="17">
    <location>
        <begin position="284"/>
        <end position="307"/>
    </location>
</feature>
<dbReference type="PROSITE" id="PS51093">
    <property type="entry name" value="PTS_EIIA_TYPE_1"/>
    <property type="match status" value="1"/>
</dbReference>
<proteinExistence type="predicted"/>
<dbReference type="SUPFAM" id="SSF51261">
    <property type="entry name" value="Duplicated hybrid motif"/>
    <property type="match status" value="1"/>
</dbReference>